<keyword evidence="3" id="KW-1185">Reference proteome</keyword>
<gene>
    <name evidence="2" type="ORF">AGR3A_Lc110159</name>
</gene>
<dbReference type="Proteomes" id="UP000191988">
    <property type="component" value="Unassembled WGS sequence"/>
</dbReference>
<reference evidence="3" key="1">
    <citation type="submission" date="2016-01" db="EMBL/GenBank/DDBJ databases">
        <authorList>
            <person name="Regsiter A."/>
            <person name="william w."/>
        </authorList>
    </citation>
    <scope>NUCLEOTIDE SEQUENCE [LARGE SCALE GENOMIC DNA]</scope>
    <source>
        <strain evidence="3">CFBP 6623</strain>
    </source>
</reference>
<dbReference type="RefSeq" id="WP_046801886.1">
    <property type="nucleotide sequence ID" value="NZ_LT009724.1"/>
</dbReference>
<sequence>MTKDKFHVTEKSSSLPEPTVETYRAELNIKTVVSVSGNSRIPAGNVHTQVPRSESRDAGYRPARKILFTSPGLTAPAVLAAS</sequence>
<evidence type="ECO:0000313" key="2">
    <source>
        <dbReference type="EMBL" id="CUX44821.1"/>
    </source>
</evidence>
<dbReference type="EMBL" id="FBWK01000047">
    <property type="protein sequence ID" value="CUX44821.1"/>
    <property type="molecule type" value="Genomic_DNA"/>
</dbReference>
<protein>
    <submittedName>
        <fullName evidence="2">Uncharacterized protein</fullName>
    </submittedName>
</protein>
<feature type="region of interest" description="Disordered" evidence="1">
    <location>
        <begin position="38"/>
        <end position="58"/>
    </location>
</feature>
<evidence type="ECO:0000313" key="3">
    <source>
        <dbReference type="Proteomes" id="UP000191988"/>
    </source>
</evidence>
<organism evidence="2 3">
    <name type="scientific">Agrobacterium tomkonis CFBP 6623</name>
    <dbReference type="NCBI Taxonomy" id="1183432"/>
    <lineage>
        <taxon>Bacteria</taxon>
        <taxon>Pseudomonadati</taxon>
        <taxon>Pseudomonadota</taxon>
        <taxon>Alphaproteobacteria</taxon>
        <taxon>Hyphomicrobiales</taxon>
        <taxon>Rhizobiaceae</taxon>
        <taxon>Rhizobium/Agrobacterium group</taxon>
        <taxon>Agrobacterium</taxon>
        <taxon>Agrobacterium tumefaciens complex</taxon>
    </lineage>
</organism>
<name>A0A1S7R0L8_9HYPH</name>
<dbReference type="AlphaFoldDB" id="A0A1S7R0L8"/>
<proteinExistence type="predicted"/>
<evidence type="ECO:0000256" key="1">
    <source>
        <dbReference type="SAM" id="MobiDB-lite"/>
    </source>
</evidence>
<accession>A0A1S7R0L8</accession>